<gene>
    <name evidence="6" type="ORF">FJR48_11015</name>
</gene>
<feature type="domain" description="Aldehyde dehydrogenase" evidence="5">
    <location>
        <begin position="19"/>
        <end position="469"/>
    </location>
</feature>
<dbReference type="OrthoDB" id="9762913at2"/>
<dbReference type="InterPro" id="IPR016163">
    <property type="entry name" value="Ald_DH_C"/>
</dbReference>
<dbReference type="RefSeq" id="WP_152308178.1">
    <property type="nucleotide sequence ID" value="NZ_CP043617.1"/>
</dbReference>
<organism evidence="6 7">
    <name type="scientific">Sulfurimonas lithotrophica</name>
    <dbReference type="NCBI Taxonomy" id="2590022"/>
    <lineage>
        <taxon>Bacteria</taxon>
        <taxon>Pseudomonadati</taxon>
        <taxon>Campylobacterota</taxon>
        <taxon>Epsilonproteobacteria</taxon>
        <taxon>Campylobacterales</taxon>
        <taxon>Sulfurimonadaceae</taxon>
        <taxon>Sulfurimonas</taxon>
    </lineage>
</organism>
<evidence type="ECO:0000256" key="1">
    <source>
        <dbReference type="ARBA" id="ARBA00009986"/>
    </source>
</evidence>
<evidence type="ECO:0000256" key="2">
    <source>
        <dbReference type="ARBA" id="ARBA00023002"/>
    </source>
</evidence>
<comment type="similarity">
    <text evidence="1 4">Belongs to the aldehyde dehydrogenase family.</text>
</comment>
<dbReference type="InterPro" id="IPR016161">
    <property type="entry name" value="Ald_DH/histidinol_DH"/>
</dbReference>
<dbReference type="Gene3D" id="3.40.309.10">
    <property type="entry name" value="Aldehyde Dehydrogenase, Chain A, domain 2"/>
    <property type="match status" value="1"/>
</dbReference>
<sequence>MNSAKIFFGSNEATKDEISQRRSPYNKRVVSTAPVCDADDTIKALKIAQKATKATRASTLSQRCNWLLDVANNLALNKEDIAMTITDEVGKPLAFARVEVDRAIETLTLSAETMRTMHGETINTDAMASGKKTMSFFRREPVGVVAAITPFNFPLNLVAHKLGPALVAGNAVVLKPTPEAPLTAYKFAKLFINSRYAIKDALSVVYGDAEVGSALVTSDIPRVVSFTGSVPVGEIITKSAGIKKVGLELGGNAATFIDKSADLDLAANRCALGAFINSGQVCISLQRIYVDADIYDEFAQKMAEETKKLKVGSPYDEETFMGPLIDDDACERAMSWVQSAIDEGARALLEPKVEDRTFYPCVMADVRDDMAIVCEEVFAPIVSLVKVNGFDDALPRMNNSPYGLQFSVFTNDLSLTNRAIDELDAGGVVINDMPTLRFDIQPYGGVKLSGVGREGPKFAIEEMTEIKSVIICR</sequence>
<evidence type="ECO:0000256" key="4">
    <source>
        <dbReference type="RuleBase" id="RU003345"/>
    </source>
</evidence>
<keyword evidence="2 4" id="KW-0560">Oxidoreductase</keyword>
<dbReference type="InterPro" id="IPR029510">
    <property type="entry name" value="Ald_DH_CS_GLU"/>
</dbReference>
<reference evidence="6 7" key="1">
    <citation type="submission" date="2019-09" db="EMBL/GenBank/DDBJ databases">
        <title>Sulfurimonas gotlandica sp. nov., a chemoautotrophic and psychrotolerant epsilonproteobacterium isolated from a pelagic redoxcline, and an emended description of the genus Sulfurimonas.</title>
        <authorList>
            <person name="Wang S."/>
            <person name="Jiang L."/>
            <person name="Shao S."/>
        </authorList>
    </citation>
    <scope>NUCLEOTIDE SEQUENCE [LARGE SCALE GENOMIC DNA]</scope>
    <source>
        <strain evidence="6 7">GYSZ_1</strain>
    </source>
</reference>
<dbReference type="Proteomes" id="UP000326944">
    <property type="component" value="Chromosome"/>
</dbReference>
<protein>
    <submittedName>
        <fullName evidence="6">Aldehyde dehydrogenase family protein</fullName>
    </submittedName>
</protein>
<dbReference type="InterPro" id="IPR051020">
    <property type="entry name" value="ALDH-related_metabolic_enz"/>
</dbReference>
<name>A0A5P8P3W9_9BACT</name>
<dbReference type="EMBL" id="CP043617">
    <property type="protein sequence ID" value="QFR50230.1"/>
    <property type="molecule type" value="Genomic_DNA"/>
</dbReference>
<evidence type="ECO:0000313" key="7">
    <source>
        <dbReference type="Proteomes" id="UP000326944"/>
    </source>
</evidence>
<accession>A0A5P8P3W9</accession>
<feature type="active site" evidence="3">
    <location>
        <position position="248"/>
    </location>
</feature>
<dbReference type="PROSITE" id="PS00687">
    <property type="entry name" value="ALDEHYDE_DEHYDR_GLU"/>
    <property type="match status" value="1"/>
</dbReference>
<dbReference type="InterPro" id="IPR015590">
    <property type="entry name" value="Aldehyde_DH_dom"/>
</dbReference>
<dbReference type="GO" id="GO:0008911">
    <property type="term" value="F:lactaldehyde dehydrogenase (NAD+) activity"/>
    <property type="evidence" value="ECO:0007669"/>
    <property type="project" value="TreeGrafter"/>
</dbReference>
<dbReference type="Pfam" id="PF00171">
    <property type="entry name" value="Aldedh"/>
    <property type="match status" value="1"/>
</dbReference>
<dbReference type="AlphaFoldDB" id="A0A5P8P3W9"/>
<dbReference type="KEGG" id="sulg:FJR48_11015"/>
<keyword evidence="7" id="KW-1185">Reference proteome</keyword>
<dbReference type="SUPFAM" id="SSF53720">
    <property type="entry name" value="ALDH-like"/>
    <property type="match status" value="1"/>
</dbReference>
<dbReference type="CDD" id="cd07149">
    <property type="entry name" value="ALDH_y4uC"/>
    <property type="match status" value="1"/>
</dbReference>
<dbReference type="PANTHER" id="PTHR42991">
    <property type="entry name" value="ALDEHYDE DEHYDROGENASE"/>
    <property type="match status" value="1"/>
</dbReference>
<dbReference type="Gene3D" id="3.40.605.10">
    <property type="entry name" value="Aldehyde Dehydrogenase, Chain A, domain 1"/>
    <property type="match status" value="1"/>
</dbReference>
<evidence type="ECO:0000256" key="3">
    <source>
        <dbReference type="PROSITE-ProRule" id="PRU10007"/>
    </source>
</evidence>
<dbReference type="PANTHER" id="PTHR42991:SF1">
    <property type="entry name" value="ALDEHYDE DEHYDROGENASE"/>
    <property type="match status" value="1"/>
</dbReference>
<evidence type="ECO:0000259" key="5">
    <source>
        <dbReference type="Pfam" id="PF00171"/>
    </source>
</evidence>
<evidence type="ECO:0000313" key="6">
    <source>
        <dbReference type="EMBL" id="QFR50230.1"/>
    </source>
</evidence>
<proteinExistence type="inferred from homology"/>
<dbReference type="InterPro" id="IPR016162">
    <property type="entry name" value="Ald_DH_N"/>
</dbReference>